<organism evidence="2 3">
    <name type="scientific">Steinernema glaseri</name>
    <dbReference type="NCBI Taxonomy" id="37863"/>
    <lineage>
        <taxon>Eukaryota</taxon>
        <taxon>Metazoa</taxon>
        <taxon>Ecdysozoa</taxon>
        <taxon>Nematoda</taxon>
        <taxon>Chromadorea</taxon>
        <taxon>Rhabditida</taxon>
        <taxon>Tylenchina</taxon>
        <taxon>Panagrolaimomorpha</taxon>
        <taxon>Strongyloidoidea</taxon>
        <taxon>Steinernematidae</taxon>
        <taxon>Steinernema</taxon>
    </lineage>
</organism>
<evidence type="ECO:0000313" key="2">
    <source>
        <dbReference type="Proteomes" id="UP000095287"/>
    </source>
</evidence>
<dbReference type="WBParaSite" id="L893_g23100.t1">
    <property type="protein sequence ID" value="L893_g23100.t1"/>
    <property type="gene ID" value="L893_g23100"/>
</dbReference>
<feature type="transmembrane region" description="Helical" evidence="1">
    <location>
        <begin position="131"/>
        <end position="152"/>
    </location>
</feature>
<evidence type="ECO:0000313" key="3">
    <source>
        <dbReference type="WBParaSite" id="L893_g23100.t1"/>
    </source>
</evidence>
<proteinExistence type="predicted"/>
<protein>
    <submittedName>
        <fullName evidence="3">G_PROTEIN_RECEP_F1_2 domain-containing protein</fullName>
    </submittedName>
</protein>
<feature type="transmembrane region" description="Helical" evidence="1">
    <location>
        <begin position="79"/>
        <end position="99"/>
    </location>
</feature>
<keyword evidence="1" id="KW-0472">Membrane</keyword>
<name>A0A1I7Z5Z0_9BILA</name>
<accession>A0A1I7Z5Z0</accession>
<evidence type="ECO:0000256" key="1">
    <source>
        <dbReference type="SAM" id="Phobius"/>
    </source>
</evidence>
<reference evidence="3" key="1">
    <citation type="submission" date="2016-11" db="UniProtKB">
        <authorList>
            <consortium name="WormBaseParasite"/>
        </authorList>
    </citation>
    <scope>IDENTIFICATION</scope>
</reference>
<keyword evidence="2" id="KW-1185">Reference proteome</keyword>
<feature type="transmembrane region" description="Helical" evidence="1">
    <location>
        <begin position="33"/>
        <end position="59"/>
    </location>
</feature>
<keyword evidence="1" id="KW-0812">Transmembrane</keyword>
<feature type="transmembrane region" description="Helical" evidence="1">
    <location>
        <begin position="7"/>
        <end position="27"/>
    </location>
</feature>
<dbReference type="Proteomes" id="UP000095287">
    <property type="component" value="Unplaced"/>
</dbReference>
<sequence length="242" mass="27027">MFLSNLCLGVTFCAGCIELVLIFFHVIENSAKTSLLFLCIPVFCHVSGTWGDFASIGLFVQRTIMVLKPIHSPVVHKAITFLIIVISSTVSAVLFYGNFSTYKNVEIPFGEGCYAFYCLASLGIAERTTNFYVRVIGSMFVVISGSVFVIVFRKKRSVHKQSSESKFGNFVQYTFVVRTIVIMGCIIPDLIMVKTVGKRLSDFIGPYLMFFTSFSSLLTVVVYFSVVMRRQIKVVRVNVTSA</sequence>
<feature type="transmembrane region" description="Helical" evidence="1">
    <location>
        <begin position="173"/>
        <end position="192"/>
    </location>
</feature>
<feature type="transmembrane region" description="Helical" evidence="1">
    <location>
        <begin position="204"/>
        <end position="226"/>
    </location>
</feature>
<keyword evidence="1" id="KW-1133">Transmembrane helix</keyword>
<dbReference type="AlphaFoldDB" id="A0A1I7Z5Z0"/>